<proteinExistence type="predicted"/>
<evidence type="ECO:0000313" key="2">
    <source>
        <dbReference type="EMBL" id="CAE6466560.1"/>
    </source>
</evidence>
<gene>
    <name evidence="2" type="ORF">RDB_LOCUS168223</name>
</gene>
<sequence>MKFEFKATDFGPTGTKPQLGGSVNDWVKGLREQKVARMELYNRPKRSLPLVVVVTLVDGSLYLIRRAPNKQGKSPETIVEGIIFMSSRFISRPIIIVTFDFCPDLHDILYICCSVPKFENQDAKVDICSFGLTVLLNTVRHVLKPSNKGSPSPKSSTDPEAQSPVDRFWTDAYKPTQEYDYDLWEGSLLERTKNHARKLIYAAACNAIGQKLNKGGDEFISGAYFTIARVEALASREHSRADMAWKESWVKHTGDLSWVVAWLGNHVRQLSSQTDARDLPHRRFLGEILDKSSLKFVHDGSIRYTYDWDRVTLHSACSPRAPDDHVQQSENQPKSETHTPSEQFLKMTWIWLQSYLPAYIVPECMRSWHHEPRSQPPPQNNDCECPVWVSDWQIAAHSAWGRAWPEAFKAGKDAIPTGVESKQRSTVPSSRPLVESRTRQPHPAALGIMNAWKWTKKRVVRTKPADEGQSTIRSNYQEYKTFFQQRANQSPKIRQRFEKERAAAIQEMSKYKYESLKRALQTIDRQSHLDDIIEQEWQKLVTASRLGDLRRRKFLAKWWKKKLKQRFEVVWLRSWENAWLSVWEDAYRSATSSGIECGVEVKLPTYQSASNPGELLTNSTDSIFYQSLQELFEQGGVDDILNHVRLLFKNLNHVSNLVGVYNPNNSDVKIRALVPDKNQDLQDVSRVLHKQPVSRELSYVELRHFIREEYFKNNLTKHRTSFQNGLSHSWEIIKAFKPDGAEGS</sequence>
<protein>
    <submittedName>
        <fullName evidence="2">Uncharacterized protein</fullName>
    </submittedName>
</protein>
<evidence type="ECO:0000313" key="3">
    <source>
        <dbReference type="Proteomes" id="UP000663846"/>
    </source>
</evidence>
<dbReference type="AlphaFoldDB" id="A0A8H3BWF7"/>
<reference evidence="2" key="1">
    <citation type="submission" date="2021-01" db="EMBL/GenBank/DDBJ databases">
        <authorList>
            <person name="Kaushik A."/>
        </authorList>
    </citation>
    <scope>NUCLEOTIDE SEQUENCE</scope>
    <source>
        <strain evidence="2">AG1-1C</strain>
    </source>
</reference>
<dbReference type="EMBL" id="CAJMWS010000857">
    <property type="protein sequence ID" value="CAE6466560.1"/>
    <property type="molecule type" value="Genomic_DNA"/>
</dbReference>
<comment type="caution">
    <text evidence="2">The sequence shown here is derived from an EMBL/GenBank/DDBJ whole genome shotgun (WGS) entry which is preliminary data.</text>
</comment>
<organism evidence="2 3">
    <name type="scientific">Rhizoctonia solani</name>
    <dbReference type="NCBI Taxonomy" id="456999"/>
    <lineage>
        <taxon>Eukaryota</taxon>
        <taxon>Fungi</taxon>
        <taxon>Dikarya</taxon>
        <taxon>Basidiomycota</taxon>
        <taxon>Agaricomycotina</taxon>
        <taxon>Agaricomycetes</taxon>
        <taxon>Cantharellales</taxon>
        <taxon>Ceratobasidiaceae</taxon>
        <taxon>Rhizoctonia</taxon>
    </lineage>
</organism>
<dbReference type="Proteomes" id="UP000663846">
    <property type="component" value="Unassembled WGS sequence"/>
</dbReference>
<feature type="region of interest" description="Disordered" evidence="1">
    <location>
        <begin position="319"/>
        <end position="340"/>
    </location>
</feature>
<feature type="compositionally biased region" description="Basic and acidic residues" evidence="1">
    <location>
        <begin position="321"/>
        <end position="339"/>
    </location>
</feature>
<accession>A0A8H3BWF7</accession>
<name>A0A8H3BWF7_9AGAM</name>
<evidence type="ECO:0000256" key="1">
    <source>
        <dbReference type="SAM" id="MobiDB-lite"/>
    </source>
</evidence>
<feature type="region of interest" description="Disordered" evidence="1">
    <location>
        <begin position="416"/>
        <end position="440"/>
    </location>
</feature>